<comment type="function">
    <text evidence="11">Responsible for the deacetylation of lysine residues on the N-terminal part of the core histones (H2A, H2B, H3 and H4). Histone deacetylation gives a tag for epigenetic repression and plays an important role in transcriptional regulation, cell cycle progression and developmental events. Histone deacetylases act via the formation of large multiprotein complexes.</text>
</comment>
<accession>A0A817QH97</accession>
<keyword evidence="5" id="KW-0378">Hydrolase</keyword>
<protein>
    <recommendedName>
        <fullName evidence="13">Histone deacetylase 11</fullName>
        <ecNumber evidence="3">3.5.1.98</ecNumber>
    </recommendedName>
</protein>
<dbReference type="Gene3D" id="3.40.800.20">
    <property type="entry name" value="Histone deacetylase domain"/>
    <property type="match status" value="1"/>
</dbReference>
<organism evidence="15 17">
    <name type="scientific">Rotaria socialis</name>
    <dbReference type="NCBI Taxonomy" id="392032"/>
    <lineage>
        <taxon>Eukaryota</taxon>
        <taxon>Metazoa</taxon>
        <taxon>Spiralia</taxon>
        <taxon>Gnathifera</taxon>
        <taxon>Rotifera</taxon>
        <taxon>Eurotatoria</taxon>
        <taxon>Bdelloidea</taxon>
        <taxon>Philodinida</taxon>
        <taxon>Philodinidae</taxon>
        <taxon>Rotaria</taxon>
    </lineage>
</organism>
<evidence type="ECO:0000256" key="9">
    <source>
        <dbReference type="ARBA" id="ARBA00023242"/>
    </source>
</evidence>
<dbReference type="InterPro" id="IPR037138">
    <property type="entry name" value="His_deacetylse_dom_sf"/>
</dbReference>
<evidence type="ECO:0000259" key="14">
    <source>
        <dbReference type="Pfam" id="PF00850"/>
    </source>
</evidence>
<dbReference type="EMBL" id="CAJOBO010000070">
    <property type="protein sequence ID" value="CAF4118972.1"/>
    <property type="molecule type" value="Genomic_DNA"/>
</dbReference>
<sequence length="342" mass="39017">MASYSNDDLSKLPKNLLYKNIDRNQWPIVYSSNYNIGFLYLEKLHPFDSSKWGSIINFLRQAKMIIDETIVDPNEATIEDLLKVHTKRYLSSLKWSIAVARVLEIPPVALLPNFIIQWSVLKPLRYQTGGTILAGKLALERGWAINVGGGFHHCSSDSGGGFCAYADLTLLIINLFTYFSDRIKKVLIVDLDAHQGNGHERDFMHDDRVFIMDMYNRHIYPRDHHAKNAIQCKIELDNQTDDKTYLRLLHNNLKNSLNEFQPDFVVYNAGTDILQGDPLGNLDITPQGLIIRDEIVFSKCIREKHIPIVMCTSGGYQRTNARVVADSILNLYTKKLISCESI</sequence>
<dbReference type="EC" id="3.5.1.98" evidence="3"/>
<comment type="catalytic activity">
    <reaction evidence="10">
        <text>N(6)-acetyl-L-lysyl-[histone] + H2O = L-lysyl-[histone] + acetate</text>
        <dbReference type="Rhea" id="RHEA:58196"/>
        <dbReference type="Rhea" id="RHEA-COMP:9845"/>
        <dbReference type="Rhea" id="RHEA-COMP:11338"/>
        <dbReference type="ChEBI" id="CHEBI:15377"/>
        <dbReference type="ChEBI" id="CHEBI:29969"/>
        <dbReference type="ChEBI" id="CHEBI:30089"/>
        <dbReference type="ChEBI" id="CHEBI:61930"/>
        <dbReference type="EC" id="3.5.1.98"/>
    </reaction>
</comment>
<feature type="domain" description="Histone deacetylase" evidence="14">
    <location>
        <begin position="45"/>
        <end position="329"/>
    </location>
</feature>
<evidence type="ECO:0000313" key="17">
    <source>
        <dbReference type="Proteomes" id="UP000663833"/>
    </source>
</evidence>
<evidence type="ECO:0000256" key="5">
    <source>
        <dbReference type="ARBA" id="ARBA00022801"/>
    </source>
</evidence>
<comment type="similarity">
    <text evidence="2">Belongs to the histone deacetylase family.</text>
</comment>
<dbReference type="InterPro" id="IPR023801">
    <property type="entry name" value="His_deacetylse_dom"/>
</dbReference>
<comment type="subunit">
    <text evidence="12">Interacts with HDAC6.</text>
</comment>
<dbReference type="PRINTS" id="PR01270">
    <property type="entry name" value="HDASUPER"/>
</dbReference>
<dbReference type="GO" id="GO:0141221">
    <property type="term" value="F:histone deacetylase activity, hydrolytic mechanism"/>
    <property type="evidence" value="ECO:0007669"/>
    <property type="project" value="UniProtKB-EC"/>
</dbReference>
<evidence type="ECO:0000256" key="1">
    <source>
        <dbReference type="ARBA" id="ARBA00004123"/>
    </source>
</evidence>
<evidence type="ECO:0000313" key="15">
    <source>
        <dbReference type="EMBL" id="CAF3203164.1"/>
    </source>
</evidence>
<keyword evidence="8" id="KW-0804">Transcription</keyword>
<dbReference type="FunFam" id="3.40.800.20:FF:000009">
    <property type="entry name" value="Histone deacetylase 11"/>
    <property type="match status" value="1"/>
</dbReference>
<dbReference type="PANTHER" id="PTHR10625:SF23">
    <property type="entry name" value="HISTONE DEACETYLASE 11"/>
    <property type="match status" value="1"/>
</dbReference>
<dbReference type="CDD" id="cd09993">
    <property type="entry name" value="HDAC_classIV"/>
    <property type="match status" value="1"/>
</dbReference>
<evidence type="ECO:0000256" key="3">
    <source>
        <dbReference type="ARBA" id="ARBA00012111"/>
    </source>
</evidence>
<evidence type="ECO:0000256" key="13">
    <source>
        <dbReference type="ARBA" id="ARBA00072450"/>
    </source>
</evidence>
<keyword evidence="7" id="KW-0805">Transcription regulation</keyword>
<evidence type="ECO:0000256" key="11">
    <source>
        <dbReference type="ARBA" id="ARBA00059784"/>
    </source>
</evidence>
<keyword evidence="6" id="KW-0156">Chromatin regulator</keyword>
<evidence type="ECO:0000256" key="6">
    <source>
        <dbReference type="ARBA" id="ARBA00022853"/>
    </source>
</evidence>
<dbReference type="Proteomes" id="UP000663851">
    <property type="component" value="Unassembled WGS sequence"/>
</dbReference>
<dbReference type="Pfam" id="PF00850">
    <property type="entry name" value="Hist_deacetyl"/>
    <property type="match status" value="1"/>
</dbReference>
<keyword evidence="9" id="KW-0539">Nucleus</keyword>
<gene>
    <name evidence="16" type="ORF">HFQ381_LOCUS2201</name>
    <name evidence="15" type="ORF">LUA448_LOCUS2343</name>
</gene>
<name>A0A817QH97_9BILA</name>
<evidence type="ECO:0000256" key="12">
    <source>
        <dbReference type="ARBA" id="ARBA00065154"/>
    </source>
</evidence>
<dbReference type="SUPFAM" id="SSF52768">
    <property type="entry name" value="Arginase/deacetylase"/>
    <property type="match status" value="1"/>
</dbReference>
<comment type="caution">
    <text evidence="15">The sequence shown here is derived from an EMBL/GenBank/DDBJ whole genome shotgun (WGS) entry which is preliminary data.</text>
</comment>
<dbReference type="InterPro" id="IPR000286">
    <property type="entry name" value="HDACs"/>
</dbReference>
<comment type="subcellular location">
    <subcellularLocation>
        <location evidence="1">Nucleus</location>
    </subcellularLocation>
</comment>
<evidence type="ECO:0000256" key="7">
    <source>
        <dbReference type="ARBA" id="ARBA00023015"/>
    </source>
</evidence>
<keyword evidence="4" id="KW-0678">Repressor</keyword>
<dbReference type="InterPro" id="IPR044150">
    <property type="entry name" value="HDAC_classIV"/>
</dbReference>
<reference evidence="15" key="1">
    <citation type="submission" date="2021-02" db="EMBL/GenBank/DDBJ databases">
        <authorList>
            <person name="Nowell W R."/>
        </authorList>
    </citation>
    <scope>NUCLEOTIDE SEQUENCE</scope>
</reference>
<dbReference type="PANTHER" id="PTHR10625">
    <property type="entry name" value="HISTONE DEACETYLASE HDAC1-RELATED"/>
    <property type="match status" value="1"/>
</dbReference>
<dbReference type="GO" id="GO:0040029">
    <property type="term" value="P:epigenetic regulation of gene expression"/>
    <property type="evidence" value="ECO:0007669"/>
    <property type="project" value="TreeGrafter"/>
</dbReference>
<proteinExistence type="inferred from homology"/>
<dbReference type="GO" id="GO:0000118">
    <property type="term" value="C:histone deacetylase complex"/>
    <property type="evidence" value="ECO:0007669"/>
    <property type="project" value="TreeGrafter"/>
</dbReference>
<dbReference type="Proteomes" id="UP000663833">
    <property type="component" value="Unassembled WGS sequence"/>
</dbReference>
<evidence type="ECO:0000256" key="8">
    <source>
        <dbReference type="ARBA" id="ARBA00023163"/>
    </source>
</evidence>
<evidence type="ECO:0000313" key="16">
    <source>
        <dbReference type="EMBL" id="CAF4118972.1"/>
    </source>
</evidence>
<evidence type="ECO:0000256" key="10">
    <source>
        <dbReference type="ARBA" id="ARBA00048287"/>
    </source>
</evidence>
<evidence type="ECO:0000256" key="4">
    <source>
        <dbReference type="ARBA" id="ARBA00022491"/>
    </source>
</evidence>
<dbReference type="AlphaFoldDB" id="A0A817QH97"/>
<evidence type="ECO:0000256" key="2">
    <source>
        <dbReference type="ARBA" id="ARBA00005947"/>
    </source>
</evidence>
<dbReference type="EMBL" id="CAJNYD010000062">
    <property type="protein sequence ID" value="CAF3203164.1"/>
    <property type="molecule type" value="Genomic_DNA"/>
</dbReference>
<dbReference type="InterPro" id="IPR023696">
    <property type="entry name" value="Ureohydrolase_dom_sf"/>
</dbReference>